<dbReference type="GO" id="GO:0004067">
    <property type="term" value="F:asparaginase activity"/>
    <property type="evidence" value="ECO:0007669"/>
    <property type="project" value="UniProtKB-UniRule"/>
</dbReference>
<feature type="domain" description="L-asparaginase N-terminal" evidence="9">
    <location>
        <begin position="89"/>
        <end position="280"/>
    </location>
</feature>
<feature type="domain" description="GatD N-terminal" evidence="11">
    <location>
        <begin position="14"/>
        <end position="67"/>
    </location>
</feature>
<feature type="active site" evidence="5 7">
    <location>
        <position position="173"/>
    </location>
</feature>
<dbReference type="Pfam" id="PF00710">
    <property type="entry name" value="Asparaginase"/>
    <property type="match status" value="1"/>
</dbReference>
<dbReference type="PROSITE" id="PS51732">
    <property type="entry name" value="ASN_GLN_ASE_3"/>
    <property type="match status" value="1"/>
</dbReference>
<comment type="similarity">
    <text evidence="5 8">Belongs to the asparaginase 1 family. GatD subfamily.</text>
</comment>
<dbReference type="PROSITE" id="PS00917">
    <property type="entry name" value="ASN_GLN_ASE_2"/>
    <property type="match status" value="1"/>
</dbReference>
<dbReference type="InterPro" id="IPR027473">
    <property type="entry name" value="L-asparaginase_C"/>
</dbReference>
<dbReference type="AlphaFoldDB" id="A0A1J5TVM2"/>
<dbReference type="NCBIfam" id="NF003217">
    <property type="entry name" value="PRK04183.1"/>
    <property type="match status" value="1"/>
</dbReference>
<dbReference type="PANTHER" id="PTHR11707:SF28">
    <property type="entry name" value="60 KDA LYSOPHOSPHOLIPASE"/>
    <property type="match status" value="1"/>
</dbReference>
<dbReference type="GO" id="GO:0050567">
    <property type="term" value="F:glutaminyl-tRNA synthase (glutamine-hydrolyzing) activity"/>
    <property type="evidence" value="ECO:0007669"/>
    <property type="project" value="UniProtKB-UniRule"/>
</dbReference>
<comment type="caution">
    <text evidence="12">The sequence shown here is derived from an EMBL/GenBank/DDBJ whole genome shotgun (WGS) entry which is preliminary data.</text>
</comment>
<evidence type="ECO:0000313" key="13">
    <source>
        <dbReference type="Proteomes" id="UP000183815"/>
    </source>
</evidence>
<evidence type="ECO:0000256" key="5">
    <source>
        <dbReference type="HAMAP-Rule" id="MF_00586"/>
    </source>
</evidence>
<dbReference type="InterPro" id="IPR006033">
    <property type="entry name" value="AsnA_fam"/>
</dbReference>
<dbReference type="Gene3D" id="2.30.30.520">
    <property type="match status" value="1"/>
</dbReference>
<dbReference type="GO" id="GO:0016740">
    <property type="term" value="F:transferase activity"/>
    <property type="evidence" value="ECO:0007669"/>
    <property type="project" value="UniProtKB-KW"/>
</dbReference>
<evidence type="ECO:0000256" key="3">
    <source>
        <dbReference type="ARBA" id="ARBA00022840"/>
    </source>
</evidence>
<dbReference type="InterPro" id="IPR040919">
    <property type="entry name" value="Asparaginase_C"/>
</dbReference>
<feature type="domain" description="Asparaginase/glutaminase C-terminal" evidence="10">
    <location>
        <begin position="297"/>
        <end position="401"/>
    </location>
</feature>
<feature type="active site" evidence="5 6">
    <location>
        <position position="97"/>
    </location>
</feature>
<dbReference type="GO" id="GO:0006450">
    <property type="term" value="P:regulation of translational fidelity"/>
    <property type="evidence" value="ECO:0007669"/>
    <property type="project" value="InterPro"/>
</dbReference>
<dbReference type="PANTHER" id="PTHR11707">
    <property type="entry name" value="L-ASPARAGINASE"/>
    <property type="match status" value="1"/>
</dbReference>
<sequence length="421" mass="45844">MVISSQKFLDENKIDVYDRVRIDSNGRKFEGVVMPRHSFSKEDILVLKLDNGYNIGITVEDAEVEMLSRGESPKKGKTEQKRDEKLPGITILGTGGTIASHVDYSTGAVHPAKTAEEIIESSEGIRNIANVNAEAILSVASEDMGPAEWTLIAERIAEIHNERKEGVVVAHGTDTMAYTASALAFQLENISHPVILTGSQRSSDRPSTDAHDNLEGSAKAALSDVGEVCVVMHSETSDNGSAIWRGTRVRKGHTSARTAFSTPNEESLGIISEKIDWKQQYKAVGNETTVRSGFEENVALIWIHPAITLEDWESITDGKEGVIVAGTGLGHVGKRMIEGVLKTAGKIPVAMTSQCLAGGINMNVYSNGRKLVKGNVIDTGDMLPETALVKMMWLLKHEKDKVREMMAEDMVGEMGGRRFLE</sequence>
<keyword evidence="1 5" id="KW-0436">Ligase</keyword>
<evidence type="ECO:0000259" key="9">
    <source>
        <dbReference type="Pfam" id="PF00710"/>
    </source>
</evidence>
<accession>A0A1J5TVM2</accession>
<dbReference type="PIRSF" id="PIRSF500175">
    <property type="entry name" value="Glu_ADT_D"/>
    <property type="match status" value="1"/>
</dbReference>
<dbReference type="SUPFAM" id="SSF53774">
    <property type="entry name" value="Glutaminase/Asparaginase"/>
    <property type="match status" value="1"/>
</dbReference>
<keyword evidence="3 5" id="KW-0067">ATP-binding</keyword>
<dbReference type="GO" id="GO:0006520">
    <property type="term" value="P:amino acid metabolic process"/>
    <property type="evidence" value="ECO:0007669"/>
    <property type="project" value="InterPro"/>
</dbReference>
<reference evidence="12 13" key="1">
    <citation type="submission" date="2016-08" db="EMBL/GenBank/DDBJ databases">
        <title>New Insights into Marine Group III Euryarchaeota, from dark to light.</title>
        <authorList>
            <person name="Haro-Moreno J.M."/>
            <person name="Rodriguez-Valera F."/>
            <person name="Lopez-Garcia P."/>
            <person name="Moreira D."/>
            <person name="Martin-Cuadrado A.B."/>
        </authorList>
    </citation>
    <scope>NUCLEOTIDE SEQUENCE [LARGE SCALE GENOMIC DNA]</scope>
    <source>
        <strain evidence="12">CG-Bathy1</strain>
    </source>
</reference>
<dbReference type="Proteomes" id="UP000183815">
    <property type="component" value="Unassembled WGS sequence"/>
</dbReference>
<dbReference type="InterPro" id="IPR027474">
    <property type="entry name" value="L-asparaginase_N"/>
</dbReference>
<dbReference type="NCBIfam" id="TIGR00519">
    <property type="entry name" value="asnASE_I"/>
    <property type="match status" value="1"/>
</dbReference>
<evidence type="ECO:0000256" key="2">
    <source>
        <dbReference type="ARBA" id="ARBA00022741"/>
    </source>
</evidence>
<dbReference type="SMART" id="SM00870">
    <property type="entry name" value="Asparaginase"/>
    <property type="match status" value="1"/>
</dbReference>
<dbReference type="InterPro" id="IPR036152">
    <property type="entry name" value="Asp/glu_Ase-like_sf"/>
</dbReference>
<keyword evidence="12" id="KW-0808">Transferase</keyword>
<dbReference type="PIRSF" id="PIRSF001220">
    <property type="entry name" value="L-ASNase_gatD"/>
    <property type="match status" value="1"/>
</dbReference>
<dbReference type="InterPro" id="IPR020827">
    <property type="entry name" value="Asparaginase/glutaminase_AS1"/>
</dbReference>
<dbReference type="InterPro" id="IPR027475">
    <property type="entry name" value="Asparaginase/glutaminase_AS2"/>
</dbReference>
<keyword evidence="2 5" id="KW-0547">Nucleotide-binding</keyword>
<dbReference type="SUPFAM" id="SSF141300">
    <property type="entry name" value="GatD N-terminal domain-like"/>
    <property type="match status" value="1"/>
</dbReference>
<evidence type="ECO:0000259" key="10">
    <source>
        <dbReference type="Pfam" id="PF17763"/>
    </source>
</evidence>
<dbReference type="PROSITE" id="PS00144">
    <property type="entry name" value="ASN_GLN_ASE_1"/>
    <property type="match status" value="1"/>
</dbReference>
<protein>
    <recommendedName>
        <fullName evidence="5 8">Glutamyl-tRNA(Gln) amidotransferase subunit D</fullName>
        <shortName evidence="5">Glu-ADT subunit D</shortName>
        <ecNumber evidence="5 8">6.3.5.-</ecNumber>
    </recommendedName>
</protein>
<comment type="function">
    <text evidence="5 8">Allows the formation of correctly charged Gln-tRNA(Gln) through the transamidation of misacylated Glu-tRNA(Gln) in organisms which lack glutaminyl-tRNA synthetase. The reaction takes place in the presence of glutamine and ATP through an activated gamma-phospho-Glu-tRNA(Gln). The GatDE system is specific for glutamate and does not act on aspartate.</text>
</comment>
<evidence type="ECO:0000256" key="7">
    <source>
        <dbReference type="PROSITE-ProRule" id="PRU10100"/>
    </source>
</evidence>
<evidence type="ECO:0000313" key="12">
    <source>
        <dbReference type="EMBL" id="OIR20304.1"/>
    </source>
</evidence>
<gene>
    <name evidence="5" type="primary">gatD</name>
    <name evidence="12" type="ORF">BEU04_00405</name>
</gene>
<feature type="active site" evidence="5">
    <location>
        <position position="174"/>
    </location>
</feature>
<dbReference type="InterPro" id="IPR037222">
    <property type="entry name" value="GatD_N_sf"/>
</dbReference>
<organism evidence="12 13">
    <name type="scientific">Marine Group III euryarchaeote CG-Bathy1</name>
    <dbReference type="NCBI Taxonomy" id="1889001"/>
    <lineage>
        <taxon>Archaea</taxon>
        <taxon>Methanobacteriati</taxon>
        <taxon>Thermoplasmatota</taxon>
        <taxon>Thermoplasmata</taxon>
        <taxon>Candidatus Thermoprofundales</taxon>
    </lineage>
</organism>
<evidence type="ECO:0000256" key="4">
    <source>
        <dbReference type="ARBA" id="ARBA00022917"/>
    </source>
</evidence>
<dbReference type="GO" id="GO:0005524">
    <property type="term" value="F:ATP binding"/>
    <property type="evidence" value="ECO:0007669"/>
    <property type="project" value="UniProtKB-KW"/>
</dbReference>
<evidence type="ECO:0000256" key="6">
    <source>
        <dbReference type="PROSITE-ProRule" id="PRU10099"/>
    </source>
</evidence>
<dbReference type="InterPro" id="IPR011878">
    <property type="entry name" value="GatD"/>
</dbReference>
<dbReference type="Gene3D" id="3.40.50.40">
    <property type="match status" value="1"/>
</dbReference>
<keyword evidence="4 5" id="KW-0648">Protein biosynthesis</keyword>
<dbReference type="Pfam" id="PF18195">
    <property type="entry name" value="GatD_N"/>
    <property type="match status" value="1"/>
</dbReference>
<evidence type="ECO:0000256" key="8">
    <source>
        <dbReference type="RuleBase" id="RU004457"/>
    </source>
</evidence>
<dbReference type="Pfam" id="PF17763">
    <property type="entry name" value="Asparaginase_C"/>
    <property type="match status" value="1"/>
</dbReference>
<name>A0A1J5TVM2_9ARCH</name>
<feature type="active site" evidence="5">
    <location>
        <position position="251"/>
    </location>
</feature>
<dbReference type="InterPro" id="IPR006034">
    <property type="entry name" value="Asparaginase/glutaminase-like"/>
</dbReference>
<dbReference type="InterPro" id="IPR037152">
    <property type="entry name" value="L-asparaginase_N_sf"/>
</dbReference>
<evidence type="ECO:0000256" key="1">
    <source>
        <dbReference type="ARBA" id="ARBA00022598"/>
    </source>
</evidence>
<comment type="subunit">
    <text evidence="5 8">Heterodimer of GatD and GatE.</text>
</comment>
<dbReference type="GO" id="GO:0006412">
    <property type="term" value="P:translation"/>
    <property type="evidence" value="ECO:0007669"/>
    <property type="project" value="UniProtKB-UniRule"/>
</dbReference>
<evidence type="ECO:0000259" key="11">
    <source>
        <dbReference type="Pfam" id="PF18195"/>
    </source>
</evidence>
<dbReference type="NCBIfam" id="TIGR02153">
    <property type="entry name" value="gatD_arch"/>
    <property type="match status" value="1"/>
</dbReference>
<dbReference type="InterPro" id="IPR040918">
    <property type="entry name" value="GatD_N"/>
</dbReference>
<dbReference type="HAMAP" id="MF_00586">
    <property type="entry name" value="GatD"/>
    <property type="match status" value="1"/>
</dbReference>
<dbReference type="EC" id="6.3.5.-" evidence="5 8"/>
<dbReference type="EMBL" id="MIYU01000001">
    <property type="protein sequence ID" value="OIR20304.1"/>
    <property type="molecule type" value="Genomic_DNA"/>
</dbReference>
<proteinExistence type="inferred from homology"/>
<comment type="catalytic activity">
    <reaction evidence="5 8">
        <text>L-glutamyl-tRNA(Gln) + L-glutamine + ATP + H2O = L-glutaminyl-tRNA(Gln) + L-glutamate + ADP + phosphate + H(+)</text>
        <dbReference type="Rhea" id="RHEA:17521"/>
        <dbReference type="Rhea" id="RHEA-COMP:9681"/>
        <dbReference type="Rhea" id="RHEA-COMP:9684"/>
        <dbReference type="ChEBI" id="CHEBI:15377"/>
        <dbReference type="ChEBI" id="CHEBI:15378"/>
        <dbReference type="ChEBI" id="CHEBI:29985"/>
        <dbReference type="ChEBI" id="CHEBI:30616"/>
        <dbReference type="ChEBI" id="CHEBI:43474"/>
        <dbReference type="ChEBI" id="CHEBI:58359"/>
        <dbReference type="ChEBI" id="CHEBI:78520"/>
        <dbReference type="ChEBI" id="CHEBI:78521"/>
        <dbReference type="ChEBI" id="CHEBI:456216"/>
    </reaction>
</comment>
<dbReference type="Gene3D" id="3.40.50.1170">
    <property type="entry name" value="L-asparaginase, N-terminal domain"/>
    <property type="match status" value="1"/>
</dbReference>
<dbReference type="PRINTS" id="PR00139">
    <property type="entry name" value="ASNGLNASE"/>
</dbReference>
<dbReference type="SFLD" id="SFLDS00057">
    <property type="entry name" value="Glutaminase/Asparaginase"/>
    <property type="match status" value="1"/>
</dbReference>